<evidence type="ECO:0000256" key="9">
    <source>
        <dbReference type="ARBA" id="ARBA00023242"/>
    </source>
</evidence>
<evidence type="ECO:0000256" key="5">
    <source>
        <dbReference type="ARBA" id="ARBA00022618"/>
    </source>
</evidence>
<dbReference type="InterPro" id="IPR034752">
    <property type="entry name" value="Mis18"/>
</dbReference>
<accession>A0A7L0LWS7</accession>
<sequence length="121" mass="13473">EPCAVFQCRGCWTVLSDSLQLCEHEERLGFLVCYRVTKDVVWEDSLTIGLEGPLLGSTYNTLTCQSCGLIVGCIIYSASRELAYLRGLFCFSKDSILCYLLKSQVIVEASKMIFPPDTLGE</sequence>
<evidence type="ECO:0000256" key="1">
    <source>
        <dbReference type="ARBA" id="ARBA00003694"/>
    </source>
</evidence>
<keyword evidence="9" id="KW-0539">Nucleus</keyword>
<keyword evidence="8" id="KW-0862">Zinc</keyword>
<dbReference type="GO" id="GO:0005634">
    <property type="term" value="C:nucleus"/>
    <property type="evidence" value="ECO:0007669"/>
    <property type="project" value="UniProtKB-SubCell"/>
</dbReference>
<evidence type="ECO:0000313" key="15">
    <source>
        <dbReference type="Proteomes" id="UP000531168"/>
    </source>
</evidence>
<evidence type="ECO:0000256" key="2">
    <source>
        <dbReference type="ARBA" id="ARBA00004123"/>
    </source>
</evidence>
<evidence type="ECO:0000256" key="11">
    <source>
        <dbReference type="ARBA" id="ARBA00023328"/>
    </source>
</evidence>
<dbReference type="EMBL" id="VXAR01002112">
    <property type="protein sequence ID" value="NXK73161.1"/>
    <property type="molecule type" value="Genomic_DNA"/>
</dbReference>
<evidence type="ECO:0000256" key="4">
    <source>
        <dbReference type="ARBA" id="ARBA00022454"/>
    </source>
</evidence>
<evidence type="ECO:0000256" key="8">
    <source>
        <dbReference type="ARBA" id="ARBA00022833"/>
    </source>
</evidence>
<keyword evidence="15" id="KW-1185">Reference proteome</keyword>
<keyword evidence="10" id="KW-0131">Cell cycle</keyword>
<comment type="caution">
    <text evidence="14">The sequence shown here is derived from an EMBL/GenBank/DDBJ whole genome shotgun (WGS) entry which is preliminary data.</text>
</comment>
<keyword evidence="4" id="KW-0158">Chromosome</keyword>
<dbReference type="GO" id="GO:0007059">
    <property type="term" value="P:chromosome segregation"/>
    <property type="evidence" value="ECO:0007669"/>
    <property type="project" value="TreeGrafter"/>
</dbReference>
<dbReference type="GO" id="GO:0046872">
    <property type="term" value="F:metal ion binding"/>
    <property type="evidence" value="ECO:0007669"/>
    <property type="project" value="UniProtKB-KW"/>
</dbReference>
<dbReference type="GO" id="GO:0034080">
    <property type="term" value="P:CENP-A containing chromatin assembly"/>
    <property type="evidence" value="ECO:0007669"/>
    <property type="project" value="TreeGrafter"/>
</dbReference>
<dbReference type="Proteomes" id="UP000531168">
    <property type="component" value="Unassembled WGS sequence"/>
</dbReference>
<dbReference type="AlphaFoldDB" id="A0A7L0LWS7"/>
<dbReference type="GO" id="GO:0000775">
    <property type="term" value="C:chromosome, centromeric region"/>
    <property type="evidence" value="ECO:0007669"/>
    <property type="project" value="UniProtKB-SubCell"/>
</dbReference>
<feature type="non-terminal residue" evidence="14">
    <location>
        <position position="121"/>
    </location>
</feature>
<gene>
    <name evidence="14" type="primary">Oip5</name>
    <name evidence="14" type="ORF">AMAGUI_R00946</name>
</gene>
<proteinExistence type="inferred from homology"/>
<dbReference type="GO" id="GO:0000785">
    <property type="term" value="C:chromatin"/>
    <property type="evidence" value="ECO:0007669"/>
    <property type="project" value="TreeGrafter"/>
</dbReference>
<comment type="function">
    <text evidence="1">Required for recruitment of CENPA to centromeres and normal chromosome segregation during mitosis.</text>
</comment>
<evidence type="ECO:0000256" key="6">
    <source>
        <dbReference type="ARBA" id="ARBA00022723"/>
    </source>
</evidence>
<keyword evidence="11" id="KW-0137">Centromere</keyword>
<dbReference type="PANTHER" id="PTHR16431:SF3">
    <property type="entry name" value="PROTEIN MIS18-BETA"/>
    <property type="match status" value="1"/>
</dbReference>
<comment type="subcellular location">
    <subcellularLocation>
        <location evidence="3">Chromosome</location>
        <location evidence="3">Centromere</location>
    </subcellularLocation>
    <subcellularLocation>
        <location evidence="2">Nucleus</location>
    </subcellularLocation>
</comment>
<keyword evidence="6" id="KW-0479">Metal-binding</keyword>
<dbReference type="PANTHER" id="PTHR16431">
    <property type="entry name" value="NEUROGENIC PROTEIN MASTERMIND"/>
    <property type="match status" value="1"/>
</dbReference>
<protein>
    <recommendedName>
        <fullName evidence="12">Protein yippee-like</fullName>
    </recommendedName>
</protein>
<dbReference type="Pfam" id="PF03226">
    <property type="entry name" value="Yippee-Mis18"/>
    <property type="match status" value="1"/>
</dbReference>
<name>A0A7L0LWS7_9PSIT</name>
<dbReference type="GO" id="GO:0051301">
    <property type="term" value="P:cell division"/>
    <property type="evidence" value="ECO:0007669"/>
    <property type="project" value="UniProtKB-KW"/>
</dbReference>
<organism evidence="14 15">
    <name type="scientific">Amazona guildingii</name>
    <dbReference type="NCBI Taxonomy" id="175529"/>
    <lineage>
        <taxon>Eukaryota</taxon>
        <taxon>Metazoa</taxon>
        <taxon>Chordata</taxon>
        <taxon>Craniata</taxon>
        <taxon>Vertebrata</taxon>
        <taxon>Euteleostomi</taxon>
        <taxon>Archelosauria</taxon>
        <taxon>Archosauria</taxon>
        <taxon>Dinosauria</taxon>
        <taxon>Saurischia</taxon>
        <taxon>Theropoda</taxon>
        <taxon>Coelurosauria</taxon>
        <taxon>Aves</taxon>
        <taxon>Neognathae</taxon>
        <taxon>Neoaves</taxon>
        <taxon>Telluraves</taxon>
        <taxon>Australaves</taxon>
        <taxon>Psittaciformes</taxon>
        <taxon>Psittacidae</taxon>
        <taxon>Amazona</taxon>
    </lineage>
</organism>
<evidence type="ECO:0000256" key="10">
    <source>
        <dbReference type="ARBA" id="ARBA00023306"/>
    </source>
</evidence>
<keyword evidence="5" id="KW-0132">Cell division</keyword>
<comment type="similarity">
    <text evidence="12">Belongs to the yippee family.</text>
</comment>
<dbReference type="PROSITE" id="PS51793">
    <property type="entry name" value="MIS18"/>
    <property type="match status" value="1"/>
</dbReference>
<evidence type="ECO:0000259" key="13">
    <source>
        <dbReference type="PROSITE" id="PS51793"/>
    </source>
</evidence>
<keyword evidence="7" id="KW-0498">Mitosis</keyword>
<feature type="domain" description="Mis18" evidence="13">
    <location>
        <begin position="3"/>
        <end position="101"/>
    </location>
</feature>
<feature type="non-terminal residue" evidence="14">
    <location>
        <position position="1"/>
    </location>
</feature>
<dbReference type="InterPro" id="IPR004910">
    <property type="entry name" value="Yippee/Mis18/Cereblon"/>
</dbReference>
<evidence type="ECO:0000256" key="7">
    <source>
        <dbReference type="ARBA" id="ARBA00022776"/>
    </source>
</evidence>
<evidence type="ECO:0000313" key="14">
    <source>
        <dbReference type="EMBL" id="NXK73161.1"/>
    </source>
</evidence>
<evidence type="ECO:0000256" key="12">
    <source>
        <dbReference type="RuleBase" id="RU110713"/>
    </source>
</evidence>
<evidence type="ECO:0000256" key="3">
    <source>
        <dbReference type="ARBA" id="ARBA00004584"/>
    </source>
</evidence>
<reference evidence="14 15" key="1">
    <citation type="submission" date="2019-09" db="EMBL/GenBank/DDBJ databases">
        <title>Bird 10,000 Genomes (B10K) Project - Family phase.</title>
        <authorList>
            <person name="Zhang G."/>
        </authorList>
    </citation>
    <scope>NUCLEOTIDE SEQUENCE [LARGE SCALE GENOMIC DNA]</scope>
    <source>
        <strain evidence="14">B10K-DU-001-46</strain>
        <tissue evidence="14">Muscle</tissue>
    </source>
</reference>